<accession>A0AAV3RS07</accession>
<protein>
    <recommendedName>
        <fullName evidence="1">Reverse transcriptase/retrotransposon-derived protein RNase H-like domain-containing protein</fullName>
    </recommendedName>
</protein>
<evidence type="ECO:0000313" key="2">
    <source>
        <dbReference type="EMBL" id="GAA0179614.1"/>
    </source>
</evidence>
<dbReference type="InterPro" id="IPR041577">
    <property type="entry name" value="RT_RNaseH_2"/>
</dbReference>
<name>A0AAV3RS07_LITER</name>
<feature type="domain" description="Reverse transcriptase/retrotransposon-derived protein RNase H-like" evidence="1">
    <location>
        <begin position="55"/>
        <end position="145"/>
    </location>
</feature>
<dbReference type="InterPro" id="IPR051320">
    <property type="entry name" value="Viral_Replic_Matur_Polypro"/>
</dbReference>
<dbReference type="PANTHER" id="PTHR33064">
    <property type="entry name" value="POL PROTEIN"/>
    <property type="match status" value="1"/>
</dbReference>
<gene>
    <name evidence="2" type="ORF">LIER_29995</name>
</gene>
<dbReference type="SUPFAM" id="SSF56672">
    <property type="entry name" value="DNA/RNA polymerases"/>
    <property type="match status" value="1"/>
</dbReference>
<evidence type="ECO:0000313" key="3">
    <source>
        <dbReference type="Proteomes" id="UP001454036"/>
    </source>
</evidence>
<dbReference type="AlphaFoldDB" id="A0AAV3RS07"/>
<dbReference type="Proteomes" id="UP001454036">
    <property type="component" value="Unassembled WGS sequence"/>
</dbReference>
<evidence type="ECO:0000259" key="1">
    <source>
        <dbReference type="Pfam" id="PF17919"/>
    </source>
</evidence>
<keyword evidence="3" id="KW-1185">Reference proteome</keyword>
<dbReference type="Pfam" id="PF17919">
    <property type="entry name" value="RT_RNaseH_2"/>
    <property type="match status" value="1"/>
</dbReference>
<sequence length="156" mass="18210">MRFKYESSDDSSEEEKKDKFYAIDLCPMDLYQTRSIELTHACQPSPNAKAYILPVKELKQLTKTLPTLKIPSSSKRILQRDVSNCFWGAVLLEEDEHDKRHICGYKSGAFKDSEKYYHSTYKEILLVKRGIENSEFHLIGQQFLIEMDMSSFPKML</sequence>
<organism evidence="2 3">
    <name type="scientific">Lithospermum erythrorhizon</name>
    <name type="common">Purple gromwell</name>
    <name type="synonym">Lithospermum officinale var. erythrorhizon</name>
    <dbReference type="NCBI Taxonomy" id="34254"/>
    <lineage>
        <taxon>Eukaryota</taxon>
        <taxon>Viridiplantae</taxon>
        <taxon>Streptophyta</taxon>
        <taxon>Embryophyta</taxon>
        <taxon>Tracheophyta</taxon>
        <taxon>Spermatophyta</taxon>
        <taxon>Magnoliopsida</taxon>
        <taxon>eudicotyledons</taxon>
        <taxon>Gunneridae</taxon>
        <taxon>Pentapetalae</taxon>
        <taxon>asterids</taxon>
        <taxon>lamiids</taxon>
        <taxon>Boraginales</taxon>
        <taxon>Boraginaceae</taxon>
        <taxon>Boraginoideae</taxon>
        <taxon>Lithospermeae</taxon>
        <taxon>Lithospermum</taxon>
    </lineage>
</organism>
<dbReference type="EMBL" id="BAABME010010534">
    <property type="protein sequence ID" value="GAA0179614.1"/>
    <property type="molecule type" value="Genomic_DNA"/>
</dbReference>
<dbReference type="InterPro" id="IPR043502">
    <property type="entry name" value="DNA/RNA_pol_sf"/>
</dbReference>
<reference evidence="2 3" key="1">
    <citation type="submission" date="2024-01" db="EMBL/GenBank/DDBJ databases">
        <title>The complete chloroplast genome sequence of Lithospermum erythrorhizon: insights into the phylogenetic relationship among Boraginaceae species and the maternal lineages of purple gromwells.</title>
        <authorList>
            <person name="Okada T."/>
            <person name="Watanabe K."/>
        </authorList>
    </citation>
    <scope>NUCLEOTIDE SEQUENCE [LARGE SCALE GENOMIC DNA]</scope>
</reference>
<dbReference type="PANTHER" id="PTHR33064:SF37">
    <property type="entry name" value="RIBONUCLEASE H"/>
    <property type="match status" value="1"/>
</dbReference>
<proteinExistence type="predicted"/>
<comment type="caution">
    <text evidence="2">The sequence shown here is derived from an EMBL/GenBank/DDBJ whole genome shotgun (WGS) entry which is preliminary data.</text>
</comment>